<dbReference type="InterPro" id="IPR043158">
    <property type="entry name" value="Wnt_C"/>
</dbReference>
<dbReference type="GO" id="GO:0030182">
    <property type="term" value="P:neuron differentiation"/>
    <property type="evidence" value="ECO:0007669"/>
    <property type="project" value="TreeGrafter"/>
</dbReference>
<dbReference type="GO" id="GO:0060070">
    <property type="term" value="P:canonical Wnt signaling pathway"/>
    <property type="evidence" value="ECO:0007669"/>
    <property type="project" value="EnsemblMetazoa"/>
</dbReference>
<dbReference type="Pfam" id="PF00110">
    <property type="entry name" value="wnt"/>
    <property type="match status" value="1"/>
</dbReference>
<feature type="chain" id="PRO_5015030088" description="Protein Wnt" evidence="10">
    <location>
        <begin position="18"/>
        <end position="373"/>
    </location>
</feature>
<dbReference type="GeneID" id="36385011"/>
<keyword evidence="8" id="KW-0449">Lipoprotein</keyword>
<dbReference type="GO" id="GO:0045167">
    <property type="term" value="P:asymmetric protein localization involved in cell fate determination"/>
    <property type="evidence" value="ECO:0007669"/>
    <property type="project" value="EnsemblMetazoa"/>
</dbReference>
<dbReference type="GO" id="GO:0097402">
    <property type="term" value="P:neuroblast migration"/>
    <property type="evidence" value="ECO:0007669"/>
    <property type="project" value="EnsemblMetazoa"/>
</dbReference>
<evidence type="ECO:0000313" key="13">
    <source>
        <dbReference type="WBParaSite" id="SRAE_X000194000.1"/>
    </source>
</evidence>
<evidence type="ECO:0000256" key="3">
    <source>
        <dbReference type="ARBA" id="ARBA00022473"/>
    </source>
</evidence>
<evidence type="ECO:0000256" key="1">
    <source>
        <dbReference type="ARBA" id="ARBA00004498"/>
    </source>
</evidence>
<dbReference type="Proteomes" id="UP000035682">
    <property type="component" value="Unplaced"/>
</dbReference>
<dbReference type="Gene3D" id="3.30.2460.20">
    <property type="match status" value="1"/>
</dbReference>
<dbReference type="GO" id="GO:0097475">
    <property type="term" value="P:motor neuron migration"/>
    <property type="evidence" value="ECO:0007669"/>
    <property type="project" value="EnsemblMetazoa"/>
</dbReference>
<reference evidence="11" key="2">
    <citation type="submission" date="2014-09" db="EMBL/GenBank/DDBJ databases">
        <authorList>
            <person name="Aslett A.Martin."/>
        </authorList>
    </citation>
    <scope>NUCLEOTIDE SEQUENCE</scope>
    <source>
        <strain evidence="11">ED321 Heterogonic</strain>
    </source>
</reference>
<keyword evidence="7" id="KW-1015">Disulfide bond</keyword>
<protein>
    <recommendedName>
        <fullName evidence="9">Protein Wnt</fullName>
    </recommendedName>
</protein>
<keyword evidence="3 9" id="KW-0217">Developmental protein</keyword>
<comment type="function">
    <text evidence="9">Ligand for members of the frizzled family of seven transmembrane receptors.</text>
</comment>
<feature type="signal peptide" evidence="10">
    <location>
        <begin position="1"/>
        <end position="17"/>
    </location>
</feature>
<dbReference type="GO" id="GO:0070986">
    <property type="term" value="P:left/right axis specification"/>
    <property type="evidence" value="ECO:0007669"/>
    <property type="project" value="EnsemblMetazoa"/>
</dbReference>
<dbReference type="WBParaSite" id="SRAE_X000194000.1">
    <property type="protein sequence ID" value="SRAE_X000194000.1"/>
    <property type="gene ID" value="WBGene00267517"/>
</dbReference>
<dbReference type="GO" id="GO:0005615">
    <property type="term" value="C:extracellular space"/>
    <property type="evidence" value="ECO:0007669"/>
    <property type="project" value="TreeGrafter"/>
</dbReference>
<evidence type="ECO:0000256" key="2">
    <source>
        <dbReference type="ARBA" id="ARBA00005683"/>
    </source>
</evidence>
<evidence type="ECO:0000256" key="7">
    <source>
        <dbReference type="ARBA" id="ARBA00023157"/>
    </source>
</evidence>
<name>A0A090KS53_STRRB</name>
<evidence type="ECO:0000256" key="10">
    <source>
        <dbReference type="SAM" id="SignalP"/>
    </source>
</evidence>
<dbReference type="OMA" id="HTCEYTF"/>
<evidence type="ECO:0000256" key="8">
    <source>
        <dbReference type="ARBA" id="ARBA00023288"/>
    </source>
</evidence>
<dbReference type="WormBase" id="SRAE_X000194000">
    <property type="protein sequence ID" value="SRP11531"/>
    <property type="gene ID" value="WBGene00267517"/>
</dbReference>
<keyword evidence="4" id="KW-0964">Secreted</keyword>
<organism evidence="11">
    <name type="scientific">Strongyloides ratti</name>
    <name type="common">Parasitic roundworm</name>
    <dbReference type="NCBI Taxonomy" id="34506"/>
    <lineage>
        <taxon>Eukaryota</taxon>
        <taxon>Metazoa</taxon>
        <taxon>Ecdysozoa</taxon>
        <taxon>Nematoda</taxon>
        <taxon>Chromadorea</taxon>
        <taxon>Rhabditida</taxon>
        <taxon>Tylenchina</taxon>
        <taxon>Panagrolaimomorpha</taxon>
        <taxon>Strongyloidoidea</taxon>
        <taxon>Strongyloididae</taxon>
        <taxon>Strongyloides</taxon>
    </lineage>
</organism>
<evidence type="ECO:0000256" key="5">
    <source>
        <dbReference type="ARBA" id="ARBA00022530"/>
    </source>
</evidence>
<dbReference type="OrthoDB" id="5945655at2759"/>
<accession>A0A090KS53</accession>
<dbReference type="GO" id="GO:0001714">
    <property type="term" value="P:endodermal cell fate specification"/>
    <property type="evidence" value="ECO:0007669"/>
    <property type="project" value="EnsemblMetazoa"/>
</dbReference>
<dbReference type="RefSeq" id="XP_024499410.1">
    <property type="nucleotide sequence ID" value="XM_024654618.1"/>
</dbReference>
<dbReference type="PANTHER" id="PTHR12027">
    <property type="entry name" value="WNT RELATED"/>
    <property type="match status" value="1"/>
</dbReference>
<dbReference type="PRINTS" id="PR01349">
    <property type="entry name" value="WNTPROTEIN"/>
</dbReference>
<dbReference type="GO" id="GO:1905485">
    <property type="term" value="P:positive regulation of motor neuron migration"/>
    <property type="evidence" value="ECO:0007669"/>
    <property type="project" value="EnsemblMetazoa"/>
</dbReference>
<keyword evidence="10" id="KW-0732">Signal</keyword>
<comment type="subcellular location">
    <subcellularLocation>
        <location evidence="1 9">Secreted</location>
        <location evidence="1 9">Extracellular space</location>
        <location evidence="1 9">Extracellular matrix</location>
    </subcellularLocation>
</comment>
<dbReference type="PROSITE" id="PS00246">
    <property type="entry name" value="WNT1"/>
    <property type="match status" value="1"/>
</dbReference>
<dbReference type="GO" id="GO:0005125">
    <property type="term" value="F:cytokine activity"/>
    <property type="evidence" value="ECO:0007669"/>
    <property type="project" value="TreeGrafter"/>
</dbReference>
<dbReference type="PANTHER" id="PTHR12027:SF114">
    <property type="entry name" value="PROTEIN MOM-2"/>
    <property type="match status" value="1"/>
</dbReference>
<evidence type="ECO:0000313" key="11">
    <source>
        <dbReference type="EMBL" id="CEF60200.1"/>
    </source>
</evidence>
<dbReference type="SMART" id="SM00097">
    <property type="entry name" value="WNT1"/>
    <property type="match status" value="1"/>
</dbReference>
<dbReference type="CTD" id="36385011"/>
<sequence length="373" mass="42360">MFKILIIFITIIQFTSPWWLLSQVPNKDEAVTISDINCASLPGLNRRQRELCQNYPTAVSVVISGLNKAVHECRYQFKEEQWNCTGDNGFGVAPYKVASRESAFVYAISSAAISHTLARACSQGIIPNCGCGQLPMNTRQNTDFMWSGCSDNIRFGNSFGRKFMDNVEKQHMDARAMMNLHNNKAARKLLASKMQKSCKCHGVSGSCVTKTCWKTVPKFDEFARFLKEKYERAQQVTASPQNNELIIRSTHYTVVSSSQNEKTLSPINSIEHTLVRSGRFLKEEKHQQPRFAGNGELVFLDQSPDYCIYDPKNEIKGTSGRECTSKTCPKLCCGRGWTTIRELKQEPCHCKFIYCCEVKCQTCTRIVEKHYCR</sequence>
<keyword evidence="12" id="KW-1185">Reference proteome</keyword>
<evidence type="ECO:0000256" key="6">
    <source>
        <dbReference type="ARBA" id="ARBA00022687"/>
    </source>
</evidence>
<dbReference type="EMBL" id="LN609397">
    <property type="protein sequence ID" value="CEF60200.1"/>
    <property type="molecule type" value="Genomic_DNA"/>
</dbReference>
<dbReference type="CDD" id="cd13113">
    <property type="entry name" value="Wnt"/>
    <property type="match status" value="1"/>
</dbReference>
<evidence type="ECO:0000313" key="12">
    <source>
        <dbReference type="Proteomes" id="UP000035682"/>
    </source>
</evidence>
<keyword evidence="5" id="KW-0272">Extracellular matrix</keyword>
<reference evidence="13" key="3">
    <citation type="submission" date="2020-12" db="UniProtKB">
        <authorList>
            <consortium name="WormBaseParasite"/>
        </authorList>
    </citation>
    <scope>IDENTIFICATION</scope>
</reference>
<dbReference type="GO" id="GO:0048557">
    <property type="term" value="P:embryonic digestive tract morphogenesis"/>
    <property type="evidence" value="ECO:0007669"/>
    <property type="project" value="EnsemblMetazoa"/>
</dbReference>
<dbReference type="GO" id="GO:0030971">
    <property type="term" value="F:receptor tyrosine kinase binding"/>
    <property type="evidence" value="ECO:0007669"/>
    <property type="project" value="EnsemblMetazoa"/>
</dbReference>
<dbReference type="InterPro" id="IPR005817">
    <property type="entry name" value="Wnt"/>
</dbReference>
<gene>
    <name evidence="11 13 14" type="ORF">SRAE_X000194000</name>
</gene>
<evidence type="ECO:0000256" key="9">
    <source>
        <dbReference type="RuleBase" id="RU003500"/>
    </source>
</evidence>
<comment type="similarity">
    <text evidence="2 9">Belongs to the Wnt family.</text>
</comment>
<dbReference type="GO" id="GO:0005109">
    <property type="term" value="F:frizzled binding"/>
    <property type="evidence" value="ECO:0007669"/>
    <property type="project" value="TreeGrafter"/>
</dbReference>
<reference evidence="12" key="1">
    <citation type="submission" date="2014-09" db="EMBL/GenBank/DDBJ databases">
        <authorList>
            <person name="Martin A.A."/>
        </authorList>
    </citation>
    <scope>NUCLEOTIDE SEQUENCE</scope>
    <source>
        <strain evidence="12">ED321</strain>
    </source>
</reference>
<dbReference type="InterPro" id="IPR018161">
    <property type="entry name" value="Wnt_CS"/>
</dbReference>
<keyword evidence="6 9" id="KW-0879">Wnt signaling pathway</keyword>
<dbReference type="GO" id="GO:0000132">
    <property type="term" value="P:establishment of mitotic spindle orientation"/>
    <property type="evidence" value="ECO:0007669"/>
    <property type="project" value="EnsemblMetazoa"/>
</dbReference>
<dbReference type="GO" id="GO:1904936">
    <property type="term" value="P:interneuron migration"/>
    <property type="evidence" value="ECO:0007669"/>
    <property type="project" value="EnsemblMetazoa"/>
</dbReference>
<evidence type="ECO:0000256" key="4">
    <source>
        <dbReference type="ARBA" id="ARBA00022525"/>
    </source>
</evidence>
<proteinExistence type="inferred from homology"/>
<dbReference type="AlphaFoldDB" id="A0A090KS53"/>
<evidence type="ECO:0000313" key="14">
    <source>
        <dbReference type="WormBase" id="SRAE_X000194000"/>
    </source>
</evidence>